<dbReference type="InterPro" id="IPR013221">
    <property type="entry name" value="Mur_ligase_cen"/>
</dbReference>
<dbReference type="PANTHER" id="PTHR43692">
    <property type="entry name" value="UDP-N-ACETYLMURAMOYLALANINE--D-GLUTAMATE LIGASE"/>
    <property type="match status" value="1"/>
</dbReference>
<comment type="pathway">
    <text evidence="2">Cell wall biogenesis; peptidoglycan biosynthesis.</text>
</comment>
<evidence type="ECO:0000256" key="1">
    <source>
        <dbReference type="ARBA" id="ARBA00004496"/>
    </source>
</evidence>
<dbReference type="InterPro" id="IPR005762">
    <property type="entry name" value="MurD"/>
</dbReference>
<evidence type="ECO:0000256" key="5">
    <source>
        <dbReference type="ARBA" id="ARBA00022741"/>
    </source>
</evidence>
<keyword evidence="4" id="KW-0436">Ligase</keyword>
<feature type="domain" description="Mur ligase central" evidence="8">
    <location>
        <begin position="143"/>
        <end position="287"/>
    </location>
</feature>
<dbReference type="GO" id="GO:0005737">
    <property type="term" value="C:cytoplasm"/>
    <property type="evidence" value="ECO:0007669"/>
    <property type="project" value="UniProtKB-SubCell"/>
</dbReference>
<evidence type="ECO:0000259" key="8">
    <source>
        <dbReference type="Pfam" id="PF08245"/>
    </source>
</evidence>
<accession>A0A7C4M2L8</accession>
<evidence type="ECO:0000259" key="7">
    <source>
        <dbReference type="Pfam" id="PF02875"/>
    </source>
</evidence>
<proteinExistence type="predicted"/>
<dbReference type="SUPFAM" id="SSF53244">
    <property type="entry name" value="MurD-like peptide ligases, peptide-binding domain"/>
    <property type="match status" value="1"/>
</dbReference>
<evidence type="ECO:0000256" key="2">
    <source>
        <dbReference type="ARBA" id="ARBA00004752"/>
    </source>
</evidence>
<dbReference type="Pfam" id="PF02875">
    <property type="entry name" value="Mur_ligase_C"/>
    <property type="match status" value="1"/>
</dbReference>
<dbReference type="GO" id="GO:0051301">
    <property type="term" value="P:cell division"/>
    <property type="evidence" value="ECO:0007669"/>
    <property type="project" value="InterPro"/>
</dbReference>
<feature type="domain" description="Mur ligase C-terminal" evidence="7">
    <location>
        <begin position="331"/>
        <end position="441"/>
    </location>
</feature>
<gene>
    <name evidence="9" type="ORF">ENT43_02865</name>
</gene>
<dbReference type="InterPro" id="IPR036615">
    <property type="entry name" value="Mur_ligase_C_dom_sf"/>
</dbReference>
<protein>
    <submittedName>
        <fullName evidence="9">Uncharacterized protein</fullName>
    </submittedName>
</protein>
<comment type="subcellular location">
    <subcellularLocation>
        <location evidence="1">Cytoplasm</location>
    </subcellularLocation>
</comment>
<reference evidence="9" key="1">
    <citation type="journal article" date="2020" name="mSystems">
        <title>Genome- and Community-Level Interaction Insights into Carbon Utilization and Element Cycling Functions of Hydrothermarchaeota in Hydrothermal Sediment.</title>
        <authorList>
            <person name="Zhou Z."/>
            <person name="Liu Y."/>
            <person name="Xu W."/>
            <person name="Pan J."/>
            <person name="Luo Z.H."/>
            <person name="Li M."/>
        </authorList>
    </citation>
    <scope>NUCLEOTIDE SEQUENCE [LARGE SCALE GENOMIC DNA]</scope>
    <source>
        <strain evidence="9">SpSt-579</strain>
    </source>
</reference>
<dbReference type="InterPro" id="IPR036565">
    <property type="entry name" value="Mur-like_cat_sf"/>
</dbReference>
<dbReference type="SUPFAM" id="SSF53623">
    <property type="entry name" value="MurD-like peptide ligases, catalytic domain"/>
    <property type="match status" value="1"/>
</dbReference>
<evidence type="ECO:0000256" key="3">
    <source>
        <dbReference type="ARBA" id="ARBA00022490"/>
    </source>
</evidence>
<keyword evidence="6" id="KW-0067">ATP-binding</keyword>
<evidence type="ECO:0000256" key="4">
    <source>
        <dbReference type="ARBA" id="ARBA00022598"/>
    </source>
</evidence>
<sequence length="467" mass="53988">MNIENFLNKIRDKSIHIVGVSGAEGSSILRLLISHKIDNIKTHDFEDKNKLEKSFKLWHKGISVGERNKLFKRFLNDLSKTTFYSGKDYLRNILSADIIFVPQSWRLYKEQNQILYEAKKRNISFYSLTRLYLDFSRAKVIGVTGTVGKGSTANILVNALKIKYKNVYFAGNESWMVQLIDKISMMKKEDILVLEISHRQLQDGFTRAPNIAVFTNIYPNHLDEVSWNDYKRLKFSLALEQKENDITVLNYDFPELRSIVGKLKSKVFYYSIKNQKMNTKNIHKYYSLIMNSKNTHYKENILAAATVIDLLDIKIETFLETLKNIQALPARNQLVAKVSEIRFFNDIKSTTPWATLAAVRKLGKSCILICGGRTKGINYQHFVEKIKNEVKFIIFLKSELSDNLKKLIPHDSYKIFTDLRKAILFAYQKAEKGDNILISPAAGFFYSDFIQGKESIRKIVTSLPLKE</sequence>
<dbReference type="GO" id="GO:0008360">
    <property type="term" value="P:regulation of cell shape"/>
    <property type="evidence" value="ECO:0007669"/>
    <property type="project" value="InterPro"/>
</dbReference>
<dbReference type="AlphaFoldDB" id="A0A7C4M2L8"/>
<organism evidence="9">
    <name type="scientific">candidate division CPR3 bacterium</name>
    <dbReference type="NCBI Taxonomy" id="2268181"/>
    <lineage>
        <taxon>Bacteria</taxon>
        <taxon>Bacteria division CPR3</taxon>
    </lineage>
</organism>
<dbReference type="PANTHER" id="PTHR43692:SF1">
    <property type="entry name" value="UDP-N-ACETYLMURAMOYLALANINE--D-GLUTAMATE LIGASE"/>
    <property type="match status" value="1"/>
</dbReference>
<dbReference type="GO" id="GO:0008764">
    <property type="term" value="F:UDP-N-acetylmuramoylalanine-D-glutamate ligase activity"/>
    <property type="evidence" value="ECO:0007669"/>
    <property type="project" value="UniProtKB-EC"/>
</dbReference>
<keyword evidence="3" id="KW-0963">Cytoplasm</keyword>
<dbReference type="Gene3D" id="3.40.1190.10">
    <property type="entry name" value="Mur-like, catalytic domain"/>
    <property type="match status" value="1"/>
</dbReference>
<comment type="caution">
    <text evidence="9">The sequence shown here is derived from an EMBL/GenBank/DDBJ whole genome shotgun (WGS) entry which is preliminary data.</text>
</comment>
<evidence type="ECO:0000313" key="9">
    <source>
        <dbReference type="EMBL" id="HGT71174.1"/>
    </source>
</evidence>
<dbReference type="EMBL" id="DSYQ01000012">
    <property type="protein sequence ID" value="HGT71174.1"/>
    <property type="molecule type" value="Genomic_DNA"/>
</dbReference>
<dbReference type="Pfam" id="PF08245">
    <property type="entry name" value="Mur_ligase_M"/>
    <property type="match status" value="1"/>
</dbReference>
<dbReference type="GO" id="GO:0005524">
    <property type="term" value="F:ATP binding"/>
    <property type="evidence" value="ECO:0007669"/>
    <property type="project" value="UniProtKB-KW"/>
</dbReference>
<keyword evidence="5" id="KW-0547">Nucleotide-binding</keyword>
<name>A0A7C4M2L8_UNCC3</name>
<dbReference type="InterPro" id="IPR004101">
    <property type="entry name" value="Mur_ligase_C"/>
</dbReference>
<evidence type="ECO:0000256" key="6">
    <source>
        <dbReference type="ARBA" id="ARBA00022840"/>
    </source>
</evidence>
<dbReference type="Gene3D" id="3.90.190.20">
    <property type="entry name" value="Mur ligase, C-terminal domain"/>
    <property type="match status" value="1"/>
</dbReference>